<evidence type="ECO:0000313" key="2">
    <source>
        <dbReference type="EMBL" id="MDR7277145.1"/>
    </source>
</evidence>
<dbReference type="EMBL" id="JAVDYB010000001">
    <property type="protein sequence ID" value="MDR7277145.1"/>
    <property type="molecule type" value="Genomic_DNA"/>
</dbReference>
<dbReference type="GO" id="GO:0005840">
    <property type="term" value="C:ribosome"/>
    <property type="evidence" value="ECO:0007669"/>
    <property type="project" value="UniProtKB-KW"/>
</dbReference>
<dbReference type="Gene3D" id="3.30.1330.230">
    <property type="match status" value="1"/>
</dbReference>
<keyword evidence="2" id="KW-0687">Ribonucleoprotein</keyword>
<dbReference type="InterPro" id="IPR003776">
    <property type="entry name" value="YcaO-like_dom"/>
</dbReference>
<dbReference type="Proteomes" id="UP001183643">
    <property type="component" value="Unassembled WGS sequence"/>
</dbReference>
<dbReference type="RefSeq" id="WP_310369346.1">
    <property type="nucleotide sequence ID" value="NZ_JAVDYB010000001.1"/>
</dbReference>
<sequence>MAAVAELGLRVDCTAVLDGDPAVWTATLWRDDDPVPSGLGLGKGDSAAARVGAIFEALEHHLSGLRGLAGGGTTLRPASEIAGDATLRRDVALGLLGELPDGPVGCLPFRVVTSGAEVGVPLFLSVPDYLDEGADPLRESLGDHYDYAGVSRYSCNNGWAAGTDPVEAAVHALNETIERDALSLLLIDQFLGRRRSPLVLIDPGTLPDDLAALMSAAQTILGRRPHLIDMTTDLGVPAILAYLPAPDGEPARVRGCGASLSRHYAIARAVSELVQVHLASSLGDVHSAFAAMTPVRHDWTAPYPALHACYLSDFSTRLGGATLVPYRDTDAPGTAAGHFGALVDALSRRGLTPLRRDHYVTGNLAVVNVFVPGLERFMLVTDGQVVVPGERGMAVKNNGVRREPGTEGDRR</sequence>
<dbReference type="Pfam" id="PF02624">
    <property type="entry name" value="YcaO"/>
    <property type="match status" value="1"/>
</dbReference>
<name>A0AAE3YP83_9ACTN</name>
<comment type="caution">
    <text evidence="2">The sequence shown here is derived from an EMBL/GenBank/DDBJ whole genome shotgun (WGS) entry which is preliminary data.</text>
</comment>
<dbReference type="PANTHER" id="PTHR37809">
    <property type="entry name" value="RIBOSOMAL PROTEIN S12 METHYLTHIOTRANSFERASE ACCESSORY FACTOR YCAO"/>
    <property type="match status" value="1"/>
</dbReference>
<evidence type="ECO:0000259" key="1">
    <source>
        <dbReference type="PROSITE" id="PS51664"/>
    </source>
</evidence>
<evidence type="ECO:0000313" key="3">
    <source>
        <dbReference type="Proteomes" id="UP001183643"/>
    </source>
</evidence>
<accession>A0AAE3YP83</accession>
<dbReference type="PANTHER" id="PTHR37809:SF1">
    <property type="entry name" value="RIBOSOMAL PROTEIN S12 METHYLTHIOTRANSFERASE ACCESSORY FACTOR YCAO"/>
    <property type="match status" value="1"/>
</dbReference>
<keyword evidence="3" id="KW-1185">Reference proteome</keyword>
<organism evidence="2 3">
    <name type="scientific">Catenuloplanes atrovinosus</name>
    <dbReference type="NCBI Taxonomy" id="137266"/>
    <lineage>
        <taxon>Bacteria</taxon>
        <taxon>Bacillati</taxon>
        <taxon>Actinomycetota</taxon>
        <taxon>Actinomycetes</taxon>
        <taxon>Micromonosporales</taxon>
        <taxon>Micromonosporaceae</taxon>
        <taxon>Catenuloplanes</taxon>
    </lineage>
</organism>
<dbReference type="AlphaFoldDB" id="A0AAE3YP83"/>
<gene>
    <name evidence="2" type="ORF">J2S41_003923</name>
</gene>
<protein>
    <submittedName>
        <fullName evidence="2">Ribosomal protein S12 methylthiotransferase accessory factor</fullName>
    </submittedName>
</protein>
<reference evidence="2" key="1">
    <citation type="submission" date="2023-07" db="EMBL/GenBank/DDBJ databases">
        <title>Sequencing the genomes of 1000 actinobacteria strains.</title>
        <authorList>
            <person name="Klenk H.-P."/>
        </authorList>
    </citation>
    <scope>NUCLEOTIDE SEQUENCE</scope>
    <source>
        <strain evidence="2">DSM 44707</strain>
    </source>
</reference>
<keyword evidence="2" id="KW-0689">Ribosomal protein</keyword>
<dbReference type="PROSITE" id="PS51664">
    <property type="entry name" value="YCAO"/>
    <property type="match status" value="1"/>
</dbReference>
<feature type="domain" description="YcaO" evidence="1">
    <location>
        <begin position="40"/>
        <end position="411"/>
    </location>
</feature>
<proteinExistence type="predicted"/>